<evidence type="ECO:0000313" key="12">
    <source>
        <dbReference type="Proteomes" id="UP000037392"/>
    </source>
</evidence>
<comment type="similarity">
    <text evidence="8">Belongs to the TRAP transporter small permease family.</text>
</comment>
<name>A0A0J9BFE8_9FIRM</name>
<dbReference type="GO" id="GO:0005886">
    <property type="term" value="C:plasma membrane"/>
    <property type="evidence" value="ECO:0007669"/>
    <property type="project" value="UniProtKB-SubCell"/>
</dbReference>
<sequence>MKKITDILDKIFHYLTALSFGLVSICVLVQVITRYTPGISAPWTDEMTRLFFMYTIMFGAPMAIKYSEYAVIDIVTNNMHGPFRHIINILDYVFICVVGVAGTKQAHIFWKTGLRTVSTSLRINMGIFYLVPVGIFALTSVYCVSGIIREILEMGKGEE</sequence>
<dbReference type="Proteomes" id="UP000037392">
    <property type="component" value="Unassembled WGS sequence"/>
</dbReference>
<feature type="transmembrane region" description="Helical" evidence="9">
    <location>
        <begin position="12"/>
        <end position="35"/>
    </location>
</feature>
<evidence type="ECO:0000259" key="10">
    <source>
        <dbReference type="Pfam" id="PF04290"/>
    </source>
</evidence>
<dbReference type="InterPro" id="IPR055348">
    <property type="entry name" value="DctQ"/>
</dbReference>
<evidence type="ECO:0000256" key="2">
    <source>
        <dbReference type="ARBA" id="ARBA00022448"/>
    </source>
</evidence>
<comment type="subcellular location">
    <subcellularLocation>
        <location evidence="1">Cell inner membrane</location>
        <topology evidence="1">Multi-pass membrane protein</topology>
    </subcellularLocation>
</comment>
<gene>
    <name evidence="11" type="ORF">HMPREF9470_00346</name>
</gene>
<evidence type="ECO:0000256" key="8">
    <source>
        <dbReference type="ARBA" id="ARBA00038436"/>
    </source>
</evidence>
<dbReference type="GO" id="GO:0022857">
    <property type="term" value="F:transmembrane transporter activity"/>
    <property type="evidence" value="ECO:0007669"/>
    <property type="project" value="TreeGrafter"/>
</dbReference>
<evidence type="ECO:0000256" key="4">
    <source>
        <dbReference type="ARBA" id="ARBA00022519"/>
    </source>
</evidence>
<evidence type="ECO:0000256" key="9">
    <source>
        <dbReference type="SAM" id="Phobius"/>
    </source>
</evidence>
<organism evidence="11 12">
    <name type="scientific">[Clostridium] citroniae WAL-19142</name>
    <dbReference type="NCBI Taxonomy" id="742734"/>
    <lineage>
        <taxon>Bacteria</taxon>
        <taxon>Bacillati</taxon>
        <taxon>Bacillota</taxon>
        <taxon>Clostridia</taxon>
        <taxon>Lachnospirales</taxon>
        <taxon>Lachnospiraceae</taxon>
        <taxon>Enterocloster</taxon>
    </lineage>
</organism>
<comment type="caution">
    <text evidence="11">The sequence shown here is derived from an EMBL/GenBank/DDBJ whole genome shotgun (WGS) entry which is preliminary data.</text>
</comment>
<evidence type="ECO:0000256" key="5">
    <source>
        <dbReference type="ARBA" id="ARBA00022692"/>
    </source>
</evidence>
<protein>
    <recommendedName>
        <fullName evidence="10">Tripartite ATP-independent periplasmic transporters DctQ component domain-containing protein</fullName>
    </recommendedName>
</protein>
<dbReference type="Pfam" id="PF04290">
    <property type="entry name" value="DctQ"/>
    <property type="match status" value="1"/>
</dbReference>
<keyword evidence="6 9" id="KW-1133">Transmembrane helix</keyword>
<keyword evidence="4" id="KW-0997">Cell inner membrane</keyword>
<dbReference type="PANTHER" id="PTHR35011">
    <property type="entry name" value="2,3-DIKETO-L-GULONATE TRAP TRANSPORTER SMALL PERMEASE PROTEIN YIAM"/>
    <property type="match status" value="1"/>
</dbReference>
<dbReference type="OrthoDB" id="45144at2"/>
<dbReference type="PANTHER" id="PTHR35011:SF2">
    <property type="entry name" value="2,3-DIKETO-L-GULONATE TRAP TRANSPORTER SMALL PERMEASE PROTEIN YIAM"/>
    <property type="match status" value="1"/>
</dbReference>
<keyword evidence="5 9" id="KW-0812">Transmembrane</keyword>
<accession>A0A0J9BFE8</accession>
<dbReference type="PATRIC" id="fig|742734.4.peg.370"/>
<evidence type="ECO:0000256" key="6">
    <source>
        <dbReference type="ARBA" id="ARBA00022989"/>
    </source>
</evidence>
<dbReference type="GeneID" id="93162899"/>
<dbReference type="GO" id="GO:0015740">
    <property type="term" value="P:C4-dicarboxylate transport"/>
    <property type="evidence" value="ECO:0007669"/>
    <property type="project" value="TreeGrafter"/>
</dbReference>
<proteinExistence type="inferred from homology"/>
<dbReference type="InterPro" id="IPR007387">
    <property type="entry name" value="TRAP_DctQ"/>
</dbReference>
<evidence type="ECO:0000313" key="11">
    <source>
        <dbReference type="EMBL" id="KMW11059.1"/>
    </source>
</evidence>
<feature type="transmembrane region" description="Helical" evidence="9">
    <location>
        <begin position="126"/>
        <end position="148"/>
    </location>
</feature>
<feature type="domain" description="Tripartite ATP-independent periplasmic transporters DctQ component" evidence="10">
    <location>
        <begin position="25"/>
        <end position="150"/>
    </location>
</feature>
<keyword evidence="7 9" id="KW-0472">Membrane</keyword>
<evidence type="ECO:0000256" key="3">
    <source>
        <dbReference type="ARBA" id="ARBA00022475"/>
    </source>
</evidence>
<dbReference type="EMBL" id="ADLK01000056">
    <property type="protein sequence ID" value="KMW11059.1"/>
    <property type="molecule type" value="Genomic_DNA"/>
</dbReference>
<keyword evidence="2" id="KW-0813">Transport</keyword>
<reference evidence="11 12" key="1">
    <citation type="submission" date="2011-04" db="EMBL/GenBank/DDBJ databases">
        <title>The Genome Sequence of Clostridium citroniae WAL-19142.</title>
        <authorList>
            <consortium name="The Broad Institute Genome Sequencing Platform"/>
            <person name="Earl A."/>
            <person name="Ward D."/>
            <person name="Feldgarden M."/>
            <person name="Gevers D."/>
            <person name="Warren Y.A."/>
            <person name="Tyrrell K.L."/>
            <person name="Citron D.M."/>
            <person name="Goldstein E.J."/>
            <person name="Daigneault M."/>
            <person name="Allen-Vercoe E."/>
            <person name="Young S.K."/>
            <person name="Zeng Q."/>
            <person name="Gargeya S."/>
            <person name="Fitzgerald M."/>
            <person name="Haas B."/>
            <person name="Abouelleil A."/>
            <person name="Alvarado L."/>
            <person name="Arachchi H.M."/>
            <person name="Berlin A."/>
            <person name="Brown A."/>
            <person name="Chapman S.B."/>
            <person name="Chen Z."/>
            <person name="Dunbar C."/>
            <person name="Freedman E."/>
            <person name="Gearin G."/>
            <person name="Gellesch M."/>
            <person name="Goldberg J."/>
            <person name="Griggs A."/>
            <person name="Gujja S."/>
            <person name="Heilman E.R."/>
            <person name="Heiman D."/>
            <person name="Howarth C."/>
            <person name="Larson L."/>
            <person name="Lui A."/>
            <person name="MacDonald P.J."/>
            <person name="Mehta T."/>
            <person name="Montmayeur A."/>
            <person name="Murphy C."/>
            <person name="Neiman D."/>
            <person name="Pearson M."/>
            <person name="Priest M."/>
            <person name="Roberts A."/>
            <person name="Saif S."/>
            <person name="Shea T."/>
            <person name="Shenoy N."/>
            <person name="Sisk P."/>
            <person name="Stolte C."/>
            <person name="Sykes S."/>
            <person name="White J."/>
            <person name="Yandava C."/>
            <person name="Wortman J."/>
            <person name="Nusbaum C."/>
            <person name="Birren B."/>
        </authorList>
    </citation>
    <scope>NUCLEOTIDE SEQUENCE [LARGE SCALE GENOMIC DNA]</scope>
    <source>
        <strain evidence="11 12">WAL-19142</strain>
    </source>
</reference>
<evidence type="ECO:0000256" key="7">
    <source>
        <dbReference type="ARBA" id="ARBA00023136"/>
    </source>
</evidence>
<dbReference type="AlphaFoldDB" id="A0A0J9BFE8"/>
<feature type="transmembrane region" description="Helical" evidence="9">
    <location>
        <begin position="47"/>
        <end position="64"/>
    </location>
</feature>
<feature type="transmembrane region" description="Helical" evidence="9">
    <location>
        <begin position="85"/>
        <end position="106"/>
    </location>
</feature>
<keyword evidence="3" id="KW-1003">Cell membrane</keyword>
<dbReference type="RefSeq" id="WP_048929066.1">
    <property type="nucleotide sequence ID" value="NZ_KQ235875.1"/>
</dbReference>
<evidence type="ECO:0000256" key="1">
    <source>
        <dbReference type="ARBA" id="ARBA00004429"/>
    </source>
</evidence>